<dbReference type="Gene3D" id="3.40.1190.20">
    <property type="match status" value="1"/>
</dbReference>
<dbReference type="PANTHER" id="PTHR10584">
    <property type="entry name" value="SUGAR KINASE"/>
    <property type="match status" value="1"/>
</dbReference>
<evidence type="ECO:0000256" key="2">
    <source>
        <dbReference type="ARBA" id="ARBA00022777"/>
    </source>
</evidence>
<dbReference type="EMBL" id="JBHLXH010000001">
    <property type="protein sequence ID" value="MFC0221829.1"/>
    <property type="molecule type" value="Genomic_DNA"/>
</dbReference>
<comment type="caution">
    <text evidence="4">The sequence shown here is derived from an EMBL/GenBank/DDBJ whole genome shotgun (WGS) entry which is preliminary data.</text>
</comment>
<gene>
    <name evidence="4" type="ORF">ACFFJG_05000</name>
</gene>
<keyword evidence="1" id="KW-0808">Transferase</keyword>
<dbReference type="Proteomes" id="UP001589698">
    <property type="component" value="Unassembled WGS sequence"/>
</dbReference>
<dbReference type="InterPro" id="IPR002173">
    <property type="entry name" value="Carboh/pur_kinase_PfkB_CS"/>
</dbReference>
<name>A0ABV6DYM5_9ACTN</name>
<feature type="domain" description="Carbohydrate kinase PfkB" evidence="3">
    <location>
        <begin position="5"/>
        <end position="281"/>
    </location>
</feature>
<dbReference type="InterPro" id="IPR011611">
    <property type="entry name" value="PfkB_dom"/>
</dbReference>
<keyword evidence="2 4" id="KW-0418">Kinase</keyword>
<dbReference type="InterPro" id="IPR029056">
    <property type="entry name" value="Ribokinase-like"/>
</dbReference>
<dbReference type="PANTHER" id="PTHR10584:SF166">
    <property type="entry name" value="RIBOKINASE"/>
    <property type="match status" value="1"/>
</dbReference>
<evidence type="ECO:0000256" key="1">
    <source>
        <dbReference type="ARBA" id="ARBA00022679"/>
    </source>
</evidence>
<evidence type="ECO:0000259" key="3">
    <source>
        <dbReference type="Pfam" id="PF00294"/>
    </source>
</evidence>
<dbReference type="CDD" id="cd01941">
    <property type="entry name" value="YeiC_kinase_like"/>
    <property type="match status" value="1"/>
</dbReference>
<dbReference type="SUPFAM" id="SSF53613">
    <property type="entry name" value="Ribokinase-like"/>
    <property type="match status" value="1"/>
</dbReference>
<organism evidence="4 5">
    <name type="scientific">Nocardioides zeicaulis</name>
    <dbReference type="NCBI Taxonomy" id="1776857"/>
    <lineage>
        <taxon>Bacteria</taxon>
        <taxon>Bacillati</taxon>
        <taxon>Actinomycetota</taxon>
        <taxon>Actinomycetes</taxon>
        <taxon>Propionibacteriales</taxon>
        <taxon>Nocardioidaceae</taxon>
        <taxon>Nocardioides</taxon>
    </lineage>
</organism>
<dbReference type="GO" id="GO:0016301">
    <property type="term" value="F:kinase activity"/>
    <property type="evidence" value="ECO:0007669"/>
    <property type="project" value="UniProtKB-KW"/>
</dbReference>
<reference evidence="4 5" key="1">
    <citation type="submission" date="2024-09" db="EMBL/GenBank/DDBJ databases">
        <authorList>
            <person name="Sun Q."/>
            <person name="Mori K."/>
        </authorList>
    </citation>
    <scope>NUCLEOTIDE SEQUENCE [LARGE SCALE GENOMIC DNA]</scope>
    <source>
        <strain evidence="4 5">CCM 8654</strain>
    </source>
</reference>
<sequence length="313" mass="32462">MNQWVVVVGGTNMDVVARTATPLVPATSNPGTTRLSPGGVGRNVAACLGLLGAPVRLVSVVGQDAFGDEVLRVTAACGVDVGAVRRVPDARTGTYTAVLDHHGELVSAVSDMAVVDALELDTLHLADAALVVVDGNLAPAQVAKVRAAAADAGVPVVLEPVSVAKARRLAHEVHELFLVTPNSDEVGALVGRTGDPWGAVDDLWDRGVEHVWLREGARGSYVCREGARPVHLPAIPVDVVDVTGAGDAMLAGWITAWLRGADPVEAAREGHRAAAATVTSPFTVRPDLAEAMSVLDPPTPREVTDVDDHFRGA</sequence>
<dbReference type="RefSeq" id="WP_378517497.1">
    <property type="nucleotide sequence ID" value="NZ_CBCSDI010000007.1"/>
</dbReference>
<evidence type="ECO:0000313" key="4">
    <source>
        <dbReference type="EMBL" id="MFC0221829.1"/>
    </source>
</evidence>
<evidence type="ECO:0000313" key="5">
    <source>
        <dbReference type="Proteomes" id="UP001589698"/>
    </source>
</evidence>
<dbReference type="Pfam" id="PF00294">
    <property type="entry name" value="PfkB"/>
    <property type="match status" value="1"/>
</dbReference>
<accession>A0ABV6DYM5</accession>
<dbReference type="PROSITE" id="PS00583">
    <property type="entry name" value="PFKB_KINASES_1"/>
    <property type="match status" value="1"/>
</dbReference>
<protein>
    <submittedName>
        <fullName evidence="4">Carbohydrate kinase family protein</fullName>
    </submittedName>
</protein>
<proteinExistence type="predicted"/>
<keyword evidence="5" id="KW-1185">Reference proteome</keyword>